<dbReference type="PROSITE" id="PS51168">
    <property type="entry name" value="CHORISMATE_MUT_2"/>
    <property type="match status" value="1"/>
</dbReference>
<evidence type="ECO:0000313" key="7">
    <source>
        <dbReference type="Proteomes" id="UP000434475"/>
    </source>
</evidence>
<dbReference type="SMART" id="SM00830">
    <property type="entry name" value="CM_2"/>
    <property type="match status" value="1"/>
</dbReference>
<proteinExistence type="predicted"/>
<dbReference type="AlphaFoldDB" id="A0A174VMN2"/>
<dbReference type="InterPro" id="IPR036263">
    <property type="entry name" value="Chorismate_II_sf"/>
</dbReference>
<dbReference type="NCBIfam" id="TIGR01805">
    <property type="entry name" value="CM_mono_grmpos"/>
    <property type="match status" value="1"/>
</dbReference>
<dbReference type="SUPFAM" id="SSF48600">
    <property type="entry name" value="Chorismate mutase II"/>
    <property type="match status" value="1"/>
</dbReference>
<reference evidence="6 7" key="1">
    <citation type="journal article" date="2019" name="Nat. Med.">
        <title>A library of human gut bacterial isolates paired with longitudinal multiomics data enables mechanistic microbiome research.</title>
        <authorList>
            <person name="Poyet M."/>
            <person name="Groussin M."/>
            <person name="Gibbons S.M."/>
            <person name="Avila-Pacheco J."/>
            <person name="Jiang X."/>
            <person name="Kearney S.M."/>
            <person name="Perrotta A.R."/>
            <person name="Berdy B."/>
            <person name="Zhao S."/>
            <person name="Lieberman T.D."/>
            <person name="Swanson P.K."/>
            <person name="Smith M."/>
            <person name="Roesemann S."/>
            <person name="Alexander J.E."/>
            <person name="Rich S.A."/>
            <person name="Livny J."/>
            <person name="Vlamakis H."/>
            <person name="Clish C."/>
            <person name="Bullock K."/>
            <person name="Deik A."/>
            <person name="Scott J."/>
            <person name="Pierce K.A."/>
            <person name="Xavier R.J."/>
            <person name="Alm E.J."/>
        </authorList>
    </citation>
    <scope>NUCLEOTIDE SEQUENCE [LARGE SCALE GENOMIC DNA]</scope>
    <source>
        <strain evidence="4 7">BIOML-A2</strain>
        <strain evidence="5 6">BIOML-A5</strain>
    </source>
</reference>
<evidence type="ECO:0000313" key="4">
    <source>
        <dbReference type="EMBL" id="MSB22107.1"/>
    </source>
</evidence>
<dbReference type="GO" id="GO:0046417">
    <property type="term" value="P:chorismate metabolic process"/>
    <property type="evidence" value="ECO:0007669"/>
    <property type="project" value="InterPro"/>
</dbReference>
<organism evidence="4 7">
    <name type="scientific">Flavonifractor plautii</name>
    <name type="common">Fusobacterium plautii</name>
    <dbReference type="NCBI Taxonomy" id="292800"/>
    <lineage>
        <taxon>Bacteria</taxon>
        <taxon>Bacillati</taxon>
        <taxon>Bacillota</taxon>
        <taxon>Clostridia</taxon>
        <taxon>Eubacteriales</taxon>
        <taxon>Oscillospiraceae</taxon>
        <taxon>Flavonifractor</taxon>
    </lineage>
</organism>
<dbReference type="PANTHER" id="PTHR38041">
    <property type="entry name" value="CHORISMATE MUTASE"/>
    <property type="match status" value="1"/>
</dbReference>
<dbReference type="GO" id="GO:0004106">
    <property type="term" value="F:chorismate mutase activity"/>
    <property type="evidence" value="ECO:0007669"/>
    <property type="project" value="UniProtKB-EC"/>
</dbReference>
<sequence length="90" mass="10630">MDELHALRQKIDLLDCQLVELFEQRMELVCQIAKLKQRQHIPILQSSREQEVLRHARSLLHNPAYTDSLTDFMVHLMALSRAEQARHQDT</sequence>
<evidence type="ECO:0000313" key="5">
    <source>
        <dbReference type="EMBL" id="MSB49171.1"/>
    </source>
</evidence>
<evidence type="ECO:0000313" key="6">
    <source>
        <dbReference type="Proteomes" id="UP000429811"/>
    </source>
</evidence>
<comment type="caution">
    <text evidence="4">The sequence shown here is derived from an EMBL/GenBank/DDBJ whole genome shotgun (WGS) entry which is preliminary data.</text>
</comment>
<evidence type="ECO:0000256" key="1">
    <source>
        <dbReference type="ARBA" id="ARBA00023235"/>
    </source>
</evidence>
<keyword evidence="1 4" id="KW-0413">Isomerase</keyword>
<dbReference type="PANTHER" id="PTHR38041:SF1">
    <property type="entry name" value="CHORISMATE MUTASE"/>
    <property type="match status" value="1"/>
</dbReference>
<dbReference type="EMBL" id="WKPO01000013">
    <property type="protein sequence ID" value="MSB49171.1"/>
    <property type="molecule type" value="Genomic_DNA"/>
</dbReference>
<keyword evidence="2" id="KW-0175">Coiled coil</keyword>
<dbReference type="InterPro" id="IPR002701">
    <property type="entry name" value="CM_II_prokaryot"/>
</dbReference>
<gene>
    <name evidence="5" type="ORF">GKE90_10760</name>
    <name evidence="4" type="ORF">GKE97_21790</name>
</gene>
<dbReference type="Proteomes" id="UP000434475">
    <property type="component" value="Unassembled WGS sequence"/>
</dbReference>
<dbReference type="RefSeq" id="WP_007495102.1">
    <property type="nucleotide sequence ID" value="NZ_CP048436.1"/>
</dbReference>
<dbReference type="GO" id="GO:0009697">
    <property type="term" value="P:salicylic acid biosynthetic process"/>
    <property type="evidence" value="ECO:0007669"/>
    <property type="project" value="TreeGrafter"/>
</dbReference>
<dbReference type="Pfam" id="PF01817">
    <property type="entry name" value="CM_2"/>
    <property type="match status" value="1"/>
</dbReference>
<evidence type="ECO:0000259" key="3">
    <source>
        <dbReference type="PROSITE" id="PS51168"/>
    </source>
</evidence>
<dbReference type="InterPro" id="IPR051331">
    <property type="entry name" value="Chorismate_mutase-related"/>
</dbReference>
<name>A0A174VMN2_FLAPL</name>
<dbReference type="Proteomes" id="UP000429811">
    <property type="component" value="Unassembled WGS sequence"/>
</dbReference>
<evidence type="ECO:0000256" key="2">
    <source>
        <dbReference type="SAM" id="Coils"/>
    </source>
</evidence>
<feature type="domain" description="Chorismate mutase" evidence="3">
    <location>
        <begin position="1"/>
        <end position="88"/>
    </location>
</feature>
<dbReference type="EMBL" id="WKPR01000034">
    <property type="protein sequence ID" value="MSB22107.1"/>
    <property type="molecule type" value="Genomic_DNA"/>
</dbReference>
<dbReference type="InterPro" id="IPR036979">
    <property type="entry name" value="CM_dom_sf"/>
</dbReference>
<protein>
    <submittedName>
        <fullName evidence="4">Chorismate mutase</fullName>
        <ecNumber evidence="4">5.4.99.5</ecNumber>
    </submittedName>
</protein>
<dbReference type="Gene3D" id="1.20.59.10">
    <property type="entry name" value="Chorismate mutase"/>
    <property type="match status" value="1"/>
</dbReference>
<dbReference type="GeneID" id="63971816"/>
<dbReference type="InterPro" id="IPR011279">
    <property type="entry name" value="Chorismate_mutase_GmP"/>
</dbReference>
<feature type="coiled-coil region" evidence="2">
    <location>
        <begin position="4"/>
        <end position="38"/>
    </location>
</feature>
<accession>A0A174VMN2</accession>
<dbReference type="EC" id="5.4.99.5" evidence="4"/>